<proteinExistence type="predicted"/>
<dbReference type="OrthoDB" id="9808492at2"/>
<organism evidence="2 3">
    <name type="scientific">Vineibacter terrae</name>
    <dbReference type="NCBI Taxonomy" id="2586908"/>
    <lineage>
        <taxon>Bacteria</taxon>
        <taxon>Pseudomonadati</taxon>
        <taxon>Pseudomonadota</taxon>
        <taxon>Alphaproteobacteria</taxon>
        <taxon>Hyphomicrobiales</taxon>
        <taxon>Vineibacter</taxon>
    </lineage>
</organism>
<dbReference type="Proteomes" id="UP000321638">
    <property type="component" value="Unassembled WGS sequence"/>
</dbReference>
<feature type="region of interest" description="Disordered" evidence="1">
    <location>
        <begin position="378"/>
        <end position="408"/>
    </location>
</feature>
<sequence length="408" mass="44660">MVDLRQILSQGRKRVGLLIGAGAPTAVKVDDKGQLKDDGKPLIPDVARLTDAVVNALPAADQGVIAKLKTKPDENPNIEAILTRVRRLAQAIASEKVHGLDATGYTSLAERICQEIGSKVGERLPDGQTPFTELISWIGGTHRDHPVEIFTPNYDLLIEEAFERARLPYFDGFTGAHMPFFDPVSVSGDKLPPRWSRLWKIHGSLGWDVHGDSIIRTGLRTATKLIYPDHLKYDEVTRQPYSSLFEHLRQFLITPDTLLICSGFSFFDAHICAVLDEALAANTHTAIFAFQYQNLDKETLATKFAMNRPNLSVYARDGAVIFGVPGQWQPGQPPTDDWESIRQTFWQAGTSKDPAQFLLGDFAKLARFFSLTQASKMIPAPTPAPTPADPSASGTAPSPPAGGAHAKS</sequence>
<gene>
    <name evidence="2" type="ORF">FHP25_14655</name>
</gene>
<evidence type="ECO:0000313" key="2">
    <source>
        <dbReference type="EMBL" id="TXL75229.1"/>
    </source>
</evidence>
<dbReference type="EMBL" id="VDUZ01000015">
    <property type="protein sequence ID" value="TXL75229.1"/>
    <property type="molecule type" value="Genomic_DNA"/>
</dbReference>
<evidence type="ECO:0000313" key="3">
    <source>
        <dbReference type="Proteomes" id="UP000321638"/>
    </source>
</evidence>
<evidence type="ECO:0000256" key="1">
    <source>
        <dbReference type="SAM" id="MobiDB-lite"/>
    </source>
</evidence>
<feature type="compositionally biased region" description="Low complexity" evidence="1">
    <location>
        <begin position="389"/>
        <end position="408"/>
    </location>
</feature>
<keyword evidence="3" id="KW-1185">Reference proteome</keyword>
<dbReference type="AlphaFoldDB" id="A0A5C8PLZ5"/>
<comment type="caution">
    <text evidence="2">The sequence shown here is derived from an EMBL/GenBank/DDBJ whole genome shotgun (WGS) entry which is preliminary data.</text>
</comment>
<dbReference type="Pfam" id="PF13289">
    <property type="entry name" value="SIR2_2"/>
    <property type="match status" value="1"/>
</dbReference>
<name>A0A5C8PLZ5_9HYPH</name>
<reference evidence="2 3" key="1">
    <citation type="submission" date="2019-06" db="EMBL/GenBank/DDBJ databases">
        <title>New taxonomy in bacterial strain CC-CFT640, isolated from vineyard.</title>
        <authorList>
            <person name="Lin S.-Y."/>
            <person name="Tsai C.-F."/>
            <person name="Young C.-C."/>
        </authorList>
    </citation>
    <scope>NUCLEOTIDE SEQUENCE [LARGE SCALE GENOMIC DNA]</scope>
    <source>
        <strain evidence="2 3">CC-CFT640</strain>
    </source>
</reference>
<protein>
    <submittedName>
        <fullName evidence="2">SIR2 family protein</fullName>
    </submittedName>
</protein>
<accession>A0A5C8PLZ5</accession>